<proteinExistence type="predicted"/>
<protein>
    <recommendedName>
        <fullName evidence="4">DUF1985 domain-containing protein</fullName>
    </recommendedName>
</protein>
<gene>
    <name evidence="2" type="ORF">OLEA9_A038894</name>
</gene>
<organism evidence="2 3">
    <name type="scientific">Olea europaea subsp. europaea</name>
    <dbReference type="NCBI Taxonomy" id="158383"/>
    <lineage>
        <taxon>Eukaryota</taxon>
        <taxon>Viridiplantae</taxon>
        <taxon>Streptophyta</taxon>
        <taxon>Embryophyta</taxon>
        <taxon>Tracheophyta</taxon>
        <taxon>Spermatophyta</taxon>
        <taxon>Magnoliopsida</taxon>
        <taxon>eudicotyledons</taxon>
        <taxon>Gunneridae</taxon>
        <taxon>Pentapetalae</taxon>
        <taxon>asterids</taxon>
        <taxon>lamiids</taxon>
        <taxon>Lamiales</taxon>
        <taxon>Oleaceae</taxon>
        <taxon>Oleeae</taxon>
        <taxon>Olea</taxon>
    </lineage>
</organism>
<name>A0A8S0PWZ1_OLEEU</name>
<evidence type="ECO:0000256" key="1">
    <source>
        <dbReference type="SAM" id="MobiDB-lite"/>
    </source>
</evidence>
<dbReference type="OrthoDB" id="1194650at2759"/>
<evidence type="ECO:0000313" key="3">
    <source>
        <dbReference type="Proteomes" id="UP000594638"/>
    </source>
</evidence>
<keyword evidence="3" id="KW-1185">Reference proteome</keyword>
<evidence type="ECO:0000313" key="2">
    <source>
        <dbReference type="EMBL" id="CAA2958524.1"/>
    </source>
</evidence>
<dbReference type="EMBL" id="CACTIH010000271">
    <property type="protein sequence ID" value="CAA2958524.1"/>
    <property type="molecule type" value="Genomic_DNA"/>
</dbReference>
<accession>A0A8S0PWZ1</accession>
<reference evidence="2 3" key="1">
    <citation type="submission" date="2019-12" db="EMBL/GenBank/DDBJ databases">
        <authorList>
            <person name="Alioto T."/>
            <person name="Alioto T."/>
            <person name="Gomez Garrido J."/>
        </authorList>
    </citation>
    <scope>NUCLEOTIDE SEQUENCE [LARGE SCALE GENOMIC DNA]</scope>
</reference>
<dbReference type="Proteomes" id="UP000594638">
    <property type="component" value="Unassembled WGS sequence"/>
</dbReference>
<feature type="compositionally biased region" description="Basic and acidic residues" evidence="1">
    <location>
        <begin position="132"/>
        <end position="151"/>
    </location>
</feature>
<dbReference type="AlphaFoldDB" id="A0A8S0PWZ1"/>
<sequence length="197" mass="22268">MENISCAKLEKTFRRSLMLQADRYKLNLALIVEAIFNAPDNNMVLNTDTLSIVDHLNIYFDYPWDRVGYNCLLRGFRGSWLHVHTTLRRIDDEHTQSYIFMLMPFEDRTIPALDNIVRNIIVLLFHTKHVGSESENSDHDKSTDDDSETGKGDSGASNGKHSFGGYTSQFSRLACPNILFTCSIVDIGRQATTSGAT</sequence>
<dbReference type="Gramene" id="OE9A038894T1">
    <property type="protein sequence ID" value="OE9A038894C1"/>
    <property type="gene ID" value="OE9A038894"/>
</dbReference>
<evidence type="ECO:0008006" key="4">
    <source>
        <dbReference type="Google" id="ProtNLM"/>
    </source>
</evidence>
<feature type="region of interest" description="Disordered" evidence="1">
    <location>
        <begin position="132"/>
        <end position="160"/>
    </location>
</feature>
<comment type="caution">
    <text evidence="2">The sequence shown here is derived from an EMBL/GenBank/DDBJ whole genome shotgun (WGS) entry which is preliminary data.</text>
</comment>